<protein>
    <recommendedName>
        <fullName evidence="5">C2H2-type domain-containing protein</fullName>
    </recommendedName>
</protein>
<feature type="compositionally biased region" description="Polar residues" evidence="1">
    <location>
        <begin position="26"/>
        <end position="36"/>
    </location>
</feature>
<evidence type="ECO:0000256" key="2">
    <source>
        <dbReference type="SAM" id="SignalP"/>
    </source>
</evidence>
<organism evidence="3 4">
    <name type="scientific">Fusicatenibacter saccharivorans</name>
    <dbReference type="NCBI Taxonomy" id="1150298"/>
    <lineage>
        <taxon>Bacteria</taxon>
        <taxon>Bacillati</taxon>
        <taxon>Bacillota</taxon>
        <taxon>Clostridia</taxon>
        <taxon>Lachnospirales</taxon>
        <taxon>Lachnospiraceae</taxon>
        <taxon>Fusicatenibacter</taxon>
    </lineage>
</organism>
<evidence type="ECO:0008006" key="5">
    <source>
        <dbReference type="Google" id="ProtNLM"/>
    </source>
</evidence>
<accession>A0AAE3EYJ0</accession>
<feature type="region of interest" description="Disordered" evidence="1">
    <location>
        <begin position="196"/>
        <end position="329"/>
    </location>
</feature>
<feature type="compositionally biased region" description="Low complexity" evidence="1">
    <location>
        <begin position="275"/>
        <end position="325"/>
    </location>
</feature>
<dbReference type="AlphaFoldDB" id="A0AAE3EYJ0"/>
<sequence>MRKRTQMSLLVMTGLLSTGLGGCGTPKTQTAPETGNSESQSVSSSSIVKESHSVVDSSEDIITEDNYTEKDIKDAVSGIHDLYILQSADSPNLLHGICYDKDIVNSISASGSGIDLEKVGEYEVKYEVEINAEKLAEYLSSKENPKATPGGAKYTTNTNPVITITQKVSVVSETEAEKLADKDTVVIGSKDEICKKSDGTEVEEKTEIPESCKKKGTTSVSADSGKEFSNEPATFDKKQESNTSEKKEDTKKTTPTPTDKSKEEVKNDTESQKNTSTSTKTTPTPTKSVPKSSSTSTPAPTKKPSTPAATAAPTKAPTATPAPTKAPHEHNWVEQYTIVNIPAKTHTVHHDAVYQTVHHDAITHEEPVYEYHQVCNVCGEDFGYGPDAIEAVGDHSAVTDHSYSSQKVCVGSTTVTDQEAYDEQRLVSEAYDETVVDEQARTEQRLTGYKCSGCGATKN</sequence>
<gene>
    <name evidence="3" type="ORF">L0N21_01195</name>
</gene>
<evidence type="ECO:0000313" key="4">
    <source>
        <dbReference type="Proteomes" id="UP001199915"/>
    </source>
</evidence>
<dbReference type="EMBL" id="JAKNFS010000002">
    <property type="protein sequence ID" value="MCG4764143.1"/>
    <property type="molecule type" value="Genomic_DNA"/>
</dbReference>
<keyword evidence="2" id="KW-0732">Signal</keyword>
<feature type="compositionally biased region" description="Basic and acidic residues" evidence="1">
    <location>
        <begin position="224"/>
        <end position="252"/>
    </location>
</feature>
<feature type="compositionally biased region" description="Low complexity" evidence="1">
    <location>
        <begin position="37"/>
        <end position="48"/>
    </location>
</feature>
<feature type="compositionally biased region" description="Basic and acidic residues" evidence="1">
    <location>
        <begin position="196"/>
        <end position="213"/>
    </location>
</feature>
<evidence type="ECO:0000256" key="1">
    <source>
        <dbReference type="SAM" id="MobiDB-lite"/>
    </source>
</evidence>
<feature type="signal peptide" evidence="2">
    <location>
        <begin position="1"/>
        <end position="22"/>
    </location>
</feature>
<feature type="chain" id="PRO_5042022771" description="C2H2-type domain-containing protein" evidence="2">
    <location>
        <begin position="23"/>
        <end position="459"/>
    </location>
</feature>
<name>A0AAE3EYJ0_9FIRM</name>
<proteinExistence type="predicted"/>
<feature type="compositionally biased region" description="Basic and acidic residues" evidence="1">
    <location>
        <begin position="259"/>
        <end position="271"/>
    </location>
</feature>
<comment type="caution">
    <text evidence="3">The sequence shown here is derived from an EMBL/GenBank/DDBJ whole genome shotgun (WGS) entry which is preliminary data.</text>
</comment>
<dbReference type="Proteomes" id="UP001199915">
    <property type="component" value="Unassembled WGS sequence"/>
</dbReference>
<feature type="region of interest" description="Disordered" evidence="1">
    <location>
        <begin position="21"/>
        <end position="55"/>
    </location>
</feature>
<dbReference type="PROSITE" id="PS51257">
    <property type="entry name" value="PROKAR_LIPOPROTEIN"/>
    <property type="match status" value="1"/>
</dbReference>
<dbReference type="RefSeq" id="WP_238032699.1">
    <property type="nucleotide sequence ID" value="NZ_JAKNFS010000002.1"/>
</dbReference>
<evidence type="ECO:0000313" key="3">
    <source>
        <dbReference type="EMBL" id="MCG4764143.1"/>
    </source>
</evidence>
<reference evidence="3" key="1">
    <citation type="submission" date="2022-01" db="EMBL/GenBank/DDBJ databases">
        <title>Collection of gut derived symbiotic bacterial strains cultured from healthy donors.</title>
        <authorList>
            <person name="Lin H."/>
            <person name="Kohout C."/>
            <person name="Waligurski E."/>
            <person name="Pamer E.G."/>
        </authorList>
    </citation>
    <scope>NUCLEOTIDE SEQUENCE</scope>
    <source>
        <strain evidence="3">DFI.5.49</strain>
    </source>
</reference>